<evidence type="ECO:0008006" key="3">
    <source>
        <dbReference type="Google" id="ProtNLM"/>
    </source>
</evidence>
<dbReference type="EMBL" id="AP018316">
    <property type="protein sequence ID" value="BAZ87096.1"/>
    <property type="molecule type" value="Genomic_DNA"/>
</dbReference>
<dbReference type="OrthoDB" id="502907at2"/>
<keyword evidence="2" id="KW-1185">Reference proteome</keyword>
<dbReference type="AlphaFoldDB" id="A0A1Z4V6A4"/>
<reference evidence="1 2" key="1">
    <citation type="submission" date="2017-06" db="EMBL/GenBank/DDBJ databases">
        <title>Genome sequencing of cyanobaciteial culture collection at National Institute for Environmental Studies (NIES).</title>
        <authorList>
            <person name="Hirose Y."/>
            <person name="Shimura Y."/>
            <person name="Fujisawa T."/>
            <person name="Nakamura Y."/>
            <person name="Kawachi M."/>
        </authorList>
    </citation>
    <scope>NUCLEOTIDE SEQUENCE [LARGE SCALE GENOMIC DNA]</scope>
    <source>
        <strain evidence="1 2">NIES-806</strain>
    </source>
</reference>
<organism evidence="1 2">
    <name type="scientific">Dolichospermum compactum NIES-806</name>
    <dbReference type="NCBI Taxonomy" id="1973481"/>
    <lineage>
        <taxon>Bacteria</taxon>
        <taxon>Bacillati</taxon>
        <taxon>Cyanobacteriota</taxon>
        <taxon>Cyanophyceae</taxon>
        <taxon>Nostocales</taxon>
        <taxon>Aphanizomenonaceae</taxon>
        <taxon>Dolichospermum</taxon>
        <taxon>Dolichospermum compactum</taxon>
    </lineage>
</organism>
<gene>
    <name evidence="1" type="ORF">NIES806_33140</name>
</gene>
<proteinExistence type="predicted"/>
<dbReference type="KEGG" id="dcm:NIES806_33140"/>
<evidence type="ECO:0000313" key="1">
    <source>
        <dbReference type="EMBL" id="BAZ87096.1"/>
    </source>
</evidence>
<sequence length="452" mass="49494">MLPLLLAFTLAQAVPATPPPEEILQIQSVRPLPGQLDSVPVFNSNSPELVLKEGILLSTFPAAGKKVPSAHLNFPLRGQFDIFAHHIAKAEPPENLRSLYLGIILHNPGSQPVTVNILQGASYLSQPDAPFKEIASLIPNDLGTVFAGPGSRVMSDILRGKRQDIFPPQIVIPPGESQMLLNLPIPVQGLTPPLNGRSTYLRLRSNGNVYAASLAMFARTNIDGSERAPNLTEWQNLLDNGELSTPRDKVPTPITGNNKPTIYGRVAGVSKGSRWLADIVDAPKSKYLTIPQPGAAFSYGLSTLHGGTLGTNQIQTAPMLVRYPDTAYYAHGNYGTQYSLKLPLYNNTQNQQTVSIAVQTPLKENQLSKSGLRFFKLPARQIFFRGTVRLRYQNQGKWQNKFVHLVQKRGEAGEPLVLLDIKPENKSLVQVDFLYPPDASPPQVITVSTQAR</sequence>
<accession>A0A1Z4V6A4</accession>
<dbReference type="RefSeq" id="WP_096668943.1">
    <property type="nucleotide sequence ID" value="NZ_AP018316.1"/>
</dbReference>
<dbReference type="Proteomes" id="UP000218702">
    <property type="component" value="Chromosome"/>
</dbReference>
<protein>
    <recommendedName>
        <fullName evidence="3">DUF3370 domain-containing protein</fullName>
    </recommendedName>
</protein>
<evidence type="ECO:0000313" key="2">
    <source>
        <dbReference type="Proteomes" id="UP000218702"/>
    </source>
</evidence>
<dbReference type="InterPro" id="IPR021801">
    <property type="entry name" value="DUF3370"/>
</dbReference>
<dbReference type="Pfam" id="PF11850">
    <property type="entry name" value="DUF3370"/>
    <property type="match status" value="1"/>
</dbReference>
<name>A0A1Z4V6A4_9CYAN</name>